<keyword evidence="2" id="KW-1185">Reference proteome</keyword>
<organism evidence="1 2">
    <name type="scientific">Araneus ventricosus</name>
    <name type="common">Orbweaver spider</name>
    <name type="synonym">Epeira ventricosa</name>
    <dbReference type="NCBI Taxonomy" id="182803"/>
    <lineage>
        <taxon>Eukaryota</taxon>
        <taxon>Metazoa</taxon>
        <taxon>Ecdysozoa</taxon>
        <taxon>Arthropoda</taxon>
        <taxon>Chelicerata</taxon>
        <taxon>Arachnida</taxon>
        <taxon>Araneae</taxon>
        <taxon>Araneomorphae</taxon>
        <taxon>Entelegynae</taxon>
        <taxon>Araneoidea</taxon>
        <taxon>Araneidae</taxon>
        <taxon>Araneus</taxon>
    </lineage>
</organism>
<accession>A0A4Y2DPX1</accession>
<protein>
    <submittedName>
        <fullName evidence="1">Uncharacterized protein</fullName>
    </submittedName>
</protein>
<dbReference type="EMBL" id="BGPR01090153">
    <property type="protein sequence ID" value="GBM18229.1"/>
    <property type="molecule type" value="Genomic_DNA"/>
</dbReference>
<gene>
    <name evidence="1" type="ORF">AVEN_207256_1</name>
</gene>
<sequence length="46" mass="5331">SRRKSPFHREHLEPWSDISRRMSSNQSLYVGLPQFSSIDTGPLSDK</sequence>
<dbReference type="AlphaFoldDB" id="A0A4Y2DPX1"/>
<reference evidence="1 2" key="1">
    <citation type="journal article" date="2019" name="Sci. Rep.">
        <title>Orb-weaving spider Araneus ventricosus genome elucidates the spidroin gene catalogue.</title>
        <authorList>
            <person name="Kono N."/>
            <person name="Nakamura H."/>
            <person name="Ohtoshi R."/>
            <person name="Moran D.A.P."/>
            <person name="Shinohara A."/>
            <person name="Yoshida Y."/>
            <person name="Fujiwara M."/>
            <person name="Mori M."/>
            <person name="Tomita M."/>
            <person name="Arakawa K."/>
        </authorList>
    </citation>
    <scope>NUCLEOTIDE SEQUENCE [LARGE SCALE GENOMIC DNA]</scope>
</reference>
<dbReference type="Proteomes" id="UP000499080">
    <property type="component" value="Unassembled WGS sequence"/>
</dbReference>
<evidence type="ECO:0000313" key="2">
    <source>
        <dbReference type="Proteomes" id="UP000499080"/>
    </source>
</evidence>
<name>A0A4Y2DPX1_ARAVE</name>
<proteinExistence type="predicted"/>
<feature type="non-terminal residue" evidence="1">
    <location>
        <position position="1"/>
    </location>
</feature>
<comment type="caution">
    <text evidence="1">The sequence shown here is derived from an EMBL/GenBank/DDBJ whole genome shotgun (WGS) entry which is preliminary data.</text>
</comment>
<evidence type="ECO:0000313" key="1">
    <source>
        <dbReference type="EMBL" id="GBM18229.1"/>
    </source>
</evidence>